<sequence length="237" mass="26444">MLKHLAALSAALSIALPAATAATFLSLASPVAASPVVTASNACTPPMLPERPELEHYQDYSAFIADIMTFKRLEAELHNHPAKCTPVEHDEPARHHENLGDAVASARQQPRFDYQRHATWYDRSTSQSFVLQRLNPNELADERLHAGPPAAQRLLPRAALVRLPPDWRQARHADDQELRRDHEARRVEASSDNAGLKLVQRNENLVLFYDHNSALVRVRGDVYVSSGRCVANCRVVE</sequence>
<evidence type="ECO:0000256" key="1">
    <source>
        <dbReference type="SAM" id="SignalP"/>
    </source>
</evidence>
<feature type="chain" id="PRO_5045601874" evidence="1">
    <location>
        <begin position="22"/>
        <end position="237"/>
    </location>
</feature>
<name>A0ABT0E6M5_9GAMM</name>
<evidence type="ECO:0000313" key="2">
    <source>
        <dbReference type="EMBL" id="MCK0537485.1"/>
    </source>
</evidence>
<comment type="caution">
    <text evidence="2">The sequence shown here is derived from an EMBL/GenBank/DDBJ whole genome shotgun (WGS) entry which is preliminary data.</text>
</comment>
<gene>
    <name evidence="2" type="ORF">MU846_07145</name>
</gene>
<keyword evidence="1" id="KW-0732">Signal</keyword>
<reference evidence="2" key="1">
    <citation type="submission" date="2022-04" db="EMBL/GenBank/DDBJ databases">
        <title>Alcanivorax sp. CY1518 draft genome sequence.</title>
        <authorList>
            <person name="Zhao G."/>
            <person name="An M."/>
        </authorList>
    </citation>
    <scope>NUCLEOTIDE SEQUENCE</scope>
    <source>
        <strain evidence="2">CY1518</strain>
    </source>
</reference>
<feature type="signal peptide" evidence="1">
    <location>
        <begin position="1"/>
        <end position="21"/>
    </location>
</feature>
<organism evidence="2 3">
    <name type="scientific">Alcanivorax quisquiliarum</name>
    <dbReference type="NCBI Taxonomy" id="2933565"/>
    <lineage>
        <taxon>Bacteria</taxon>
        <taxon>Pseudomonadati</taxon>
        <taxon>Pseudomonadota</taxon>
        <taxon>Gammaproteobacteria</taxon>
        <taxon>Oceanospirillales</taxon>
        <taxon>Alcanivoracaceae</taxon>
        <taxon>Alcanivorax</taxon>
    </lineage>
</organism>
<protein>
    <submittedName>
        <fullName evidence="2">Uncharacterized protein</fullName>
    </submittedName>
</protein>
<dbReference type="EMBL" id="JALKII010000003">
    <property type="protein sequence ID" value="MCK0537485.1"/>
    <property type="molecule type" value="Genomic_DNA"/>
</dbReference>
<keyword evidence="3" id="KW-1185">Reference proteome</keyword>
<accession>A0ABT0E6M5</accession>
<dbReference type="Proteomes" id="UP001165524">
    <property type="component" value="Unassembled WGS sequence"/>
</dbReference>
<proteinExistence type="predicted"/>
<evidence type="ECO:0000313" key="3">
    <source>
        <dbReference type="Proteomes" id="UP001165524"/>
    </source>
</evidence>
<dbReference type="RefSeq" id="WP_246951045.1">
    <property type="nucleotide sequence ID" value="NZ_JALKII010000003.1"/>
</dbReference>